<dbReference type="AlphaFoldDB" id="A0A813DM83"/>
<dbReference type="UniPathway" id="UPA00199"/>
<dbReference type="GO" id="GO:0006631">
    <property type="term" value="P:fatty acid metabolic process"/>
    <property type="evidence" value="ECO:0007669"/>
    <property type="project" value="UniProtKB-UniPathway"/>
</dbReference>
<proteinExistence type="inferred from homology"/>
<gene>
    <name evidence="8" type="ORF">PGLA1383_LOCUS5578</name>
    <name evidence="9" type="ORF">PGLA2088_LOCUS5695</name>
</gene>
<dbReference type="PANTHER" id="PTHR48140">
    <property type="entry name" value="FATTY ACID DESATURASE 4, CHLOROPLASTIC-RELATED"/>
    <property type="match status" value="1"/>
</dbReference>
<dbReference type="InterPro" id="IPR052864">
    <property type="entry name" value="Chloroplast_FAD_CarF"/>
</dbReference>
<dbReference type="GO" id="GO:0016020">
    <property type="term" value="C:membrane"/>
    <property type="evidence" value="ECO:0007669"/>
    <property type="project" value="UniProtKB-SubCell"/>
</dbReference>
<dbReference type="EMBL" id="CAJNNV010002190">
    <property type="protein sequence ID" value="CAE8586731.1"/>
    <property type="molecule type" value="Genomic_DNA"/>
</dbReference>
<dbReference type="PANTHER" id="PTHR48140:SF1">
    <property type="entry name" value="FATTY ACID DESATURASE 4, CHLOROPLASTIC-RELATED"/>
    <property type="match status" value="1"/>
</dbReference>
<evidence type="ECO:0000313" key="10">
    <source>
        <dbReference type="Proteomes" id="UP000654075"/>
    </source>
</evidence>
<comment type="subcellular location">
    <subcellularLocation>
        <location evidence="1">Membrane</location>
        <topology evidence="1">Multi-pass membrane protein</topology>
    </subcellularLocation>
</comment>
<evidence type="ECO:0000313" key="8">
    <source>
        <dbReference type="EMBL" id="CAE8586731.1"/>
    </source>
</evidence>
<evidence type="ECO:0000313" key="9">
    <source>
        <dbReference type="EMBL" id="CAE8647459.1"/>
    </source>
</evidence>
<dbReference type="EMBL" id="CAJNNW010005477">
    <property type="protein sequence ID" value="CAE8647459.1"/>
    <property type="molecule type" value="Genomic_DNA"/>
</dbReference>
<comment type="caution">
    <text evidence="8">The sequence shown here is derived from an EMBL/GenBank/DDBJ whole genome shotgun (WGS) entry which is preliminary data.</text>
</comment>
<reference evidence="8" key="1">
    <citation type="submission" date="2021-02" db="EMBL/GenBank/DDBJ databases">
        <authorList>
            <person name="Dougan E. K."/>
            <person name="Rhodes N."/>
            <person name="Thang M."/>
            <person name="Chan C."/>
        </authorList>
    </citation>
    <scope>NUCLEOTIDE SEQUENCE</scope>
</reference>
<dbReference type="Pfam" id="PF10520">
    <property type="entry name" value="Lipid_desat"/>
    <property type="match status" value="1"/>
</dbReference>
<evidence type="ECO:0000256" key="2">
    <source>
        <dbReference type="ARBA" id="ARBA00007620"/>
    </source>
</evidence>
<protein>
    <recommendedName>
        <fullName evidence="7">Lipid desaturase domain-containing protein</fullName>
    </recommendedName>
</protein>
<dbReference type="Proteomes" id="UP000654075">
    <property type="component" value="Unassembled WGS sequence"/>
</dbReference>
<keyword evidence="4 6" id="KW-1133">Transmembrane helix</keyword>
<feature type="transmembrane region" description="Helical" evidence="6">
    <location>
        <begin position="143"/>
        <end position="168"/>
    </location>
</feature>
<keyword evidence="5 6" id="KW-0472">Membrane</keyword>
<feature type="domain" description="Lipid desaturase" evidence="7">
    <location>
        <begin position="190"/>
        <end position="355"/>
    </location>
</feature>
<evidence type="ECO:0000256" key="6">
    <source>
        <dbReference type="SAM" id="Phobius"/>
    </source>
</evidence>
<keyword evidence="10" id="KW-1185">Reference proteome</keyword>
<evidence type="ECO:0000256" key="3">
    <source>
        <dbReference type="ARBA" id="ARBA00022692"/>
    </source>
</evidence>
<accession>A0A813DM83</accession>
<feature type="transmembrane region" description="Helical" evidence="6">
    <location>
        <begin position="262"/>
        <end position="279"/>
    </location>
</feature>
<evidence type="ECO:0000256" key="1">
    <source>
        <dbReference type="ARBA" id="ARBA00004141"/>
    </source>
</evidence>
<evidence type="ECO:0000259" key="7">
    <source>
        <dbReference type="Pfam" id="PF10520"/>
    </source>
</evidence>
<dbReference type="Proteomes" id="UP000626109">
    <property type="component" value="Unassembled WGS sequence"/>
</dbReference>
<name>A0A813DM83_POLGL</name>
<sequence length="370" mass="40057">MIPNLGALIPRLPSNTWQPKRLVSCRDFVGAAAAEGQPLVSGFKEVGPLHSQRASPRPLANLAAFGLTALGLRRLQGTAEGKRKLFWQAGCGQLCRSQVSRGSAQRAIPIRRRTSESSEEEGVAYFKPLVEGDLLRASPPQRVLVAAMIALLAAGLIRVGGLLSAAAAAGGGAVEMSVACALAVLLGAEFADFGTGVYHFSVDNYGSASTPVVGSQIEAFQGHHEEPWTITHRDFCNNCFPTCLATMPFLAAGELLASSPYLLLWAVTACAGIAFCQALHKWSHTLRSQCHPVINWLQDRRVLVARKVHLRHHKRPFETNYCIVTGHMNPILDKSGFFRVLAALIAQLTGVRPRCETGSRFEYLVERRVG</sequence>
<dbReference type="OrthoDB" id="5103at2759"/>
<evidence type="ECO:0000256" key="4">
    <source>
        <dbReference type="ARBA" id="ARBA00022989"/>
    </source>
</evidence>
<organism evidence="8 10">
    <name type="scientific">Polarella glacialis</name>
    <name type="common">Dinoflagellate</name>
    <dbReference type="NCBI Taxonomy" id="89957"/>
    <lineage>
        <taxon>Eukaryota</taxon>
        <taxon>Sar</taxon>
        <taxon>Alveolata</taxon>
        <taxon>Dinophyceae</taxon>
        <taxon>Suessiales</taxon>
        <taxon>Suessiaceae</taxon>
        <taxon>Polarella</taxon>
    </lineage>
</organism>
<keyword evidence="3 6" id="KW-0812">Transmembrane</keyword>
<comment type="similarity">
    <text evidence="2">Belongs to the fatty acid desaturase CarF family.</text>
</comment>
<dbReference type="InterPro" id="IPR019547">
    <property type="entry name" value="Lipid_desat"/>
</dbReference>
<evidence type="ECO:0000256" key="5">
    <source>
        <dbReference type="ARBA" id="ARBA00023136"/>
    </source>
</evidence>